<comment type="similarity">
    <text evidence="1">Belongs to the disease resistance NB-LRR family.</text>
</comment>
<dbReference type="PANTHER" id="PTHR33463">
    <property type="entry name" value="NB-ARC DOMAIN-CONTAINING PROTEIN-RELATED"/>
    <property type="match status" value="1"/>
</dbReference>
<feature type="domain" description="Disease resistance protein At4g27190-like leucine-rich repeats" evidence="8">
    <location>
        <begin position="931"/>
        <end position="1016"/>
    </location>
</feature>
<dbReference type="Proteomes" id="UP000626092">
    <property type="component" value="Unassembled WGS sequence"/>
</dbReference>
<dbReference type="Pfam" id="PF00931">
    <property type="entry name" value="NB-ARC"/>
    <property type="match status" value="1"/>
</dbReference>
<gene>
    <name evidence="9" type="ORF">RHSIM_RhsimUnG0150300</name>
</gene>
<evidence type="ECO:0000259" key="8">
    <source>
        <dbReference type="Pfam" id="PF23247"/>
    </source>
</evidence>
<evidence type="ECO:0000313" key="9">
    <source>
        <dbReference type="EMBL" id="KAF7113202.1"/>
    </source>
</evidence>
<dbReference type="GO" id="GO:0043531">
    <property type="term" value="F:ADP binding"/>
    <property type="evidence" value="ECO:0007669"/>
    <property type="project" value="InterPro"/>
</dbReference>
<dbReference type="FunFam" id="3.40.50.300:FF:001091">
    <property type="entry name" value="Probable disease resistance protein At1g61300"/>
    <property type="match status" value="1"/>
</dbReference>
<proteinExistence type="inferred from homology"/>
<dbReference type="Gene3D" id="1.10.8.430">
    <property type="entry name" value="Helical domain of apoptotic protease-activating factors"/>
    <property type="match status" value="1"/>
</dbReference>
<evidence type="ECO:0008006" key="11">
    <source>
        <dbReference type="Google" id="ProtNLM"/>
    </source>
</evidence>
<name>A0A834FUH8_RHOSS</name>
<dbReference type="PANTHER" id="PTHR33463:SF145">
    <property type="entry name" value="NB-ARC DOMAIN-CONTAINING PROTEIN"/>
    <property type="match status" value="1"/>
</dbReference>
<dbReference type="InterPro" id="IPR036388">
    <property type="entry name" value="WH-like_DNA-bd_sf"/>
</dbReference>
<keyword evidence="2" id="KW-0433">Leucine-rich repeat</keyword>
<dbReference type="PRINTS" id="PR00364">
    <property type="entry name" value="DISEASERSIST"/>
</dbReference>
<evidence type="ECO:0000313" key="10">
    <source>
        <dbReference type="Proteomes" id="UP000626092"/>
    </source>
</evidence>
<feature type="domain" description="NB-ARC" evidence="7">
    <location>
        <begin position="157"/>
        <end position="315"/>
    </location>
</feature>
<dbReference type="OrthoDB" id="1579323at2759"/>
<evidence type="ECO:0000256" key="6">
    <source>
        <dbReference type="SAM" id="Coils"/>
    </source>
</evidence>
<keyword evidence="4" id="KW-0611">Plant defense</keyword>
<dbReference type="Gene3D" id="3.80.10.10">
    <property type="entry name" value="Ribonuclease Inhibitor"/>
    <property type="match status" value="2"/>
</dbReference>
<dbReference type="SUPFAM" id="SSF52058">
    <property type="entry name" value="L domain-like"/>
    <property type="match status" value="1"/>
</dbReference>
<organism evidence="9 10">
    <name type="scientific">Rhododendron simsii</name>
    <name type="common">Sims's rhododendron</name>
    <dbReference type="NCBI Taxonomy" id="118357"/>
    <lineage>
        <taxon>Eukaryota</taxon>
        <taxon>Viridiplantae</taxon>
        <taxon>Streptophyta</taxon>
        <taxon>Embryophyta</taxon>
        <taxon>Tracheophyta</taxon>
        <taxon>Spermatophyta</taxon>
        <taxon>Magnoliopsida</taxon>
        <taxon>eudicotyledons</taxon>
        <taxon>Gunneridae</taxon>
        <taxon>Pentapetalae</taxon>
        <taxon>asterids</taxon>
        <taxon>Ericales</taxon>
        <taxon>Ericaceae</taxon>
        <taxon>Ericoideae</taxon>
        <taxon>Rhodoreae</taxon>
        <taxon>Rhododendron</taxon>
    </lineage>
</organism>
<sequence>MCTPQGIIEHLGCMVFDEAVKAVTKAGKYVCHYRTNLDNLQREMTYLEDRRKIIEREVKEAHDRGEEIEEDVARWRTDTNTMKIYVYLMRQSTCSSLNVKWRYRLSKQAEEKIEDVKKLAQESHFDKISHPKPPPPELEFPSAENYVHLDSRTPIFEAIVGALKDPNVKMIGVYGLGGVGKTTLVEKVAKKMLDEGTFKQVPLVAVSKDHNVKDIQKKLADKLNLTLDATKDEKGKLWNKFKNGEKYLVILDDIWEEVDLKAIGIPVMEGNIGCKVLLTSRKEDLLRITMKADRNFPIAELREGEGWNLFKKKMGNTIESRPEIDSLAREVCRKCKGLPVAINALGAALKDRPYHTWKNALDKLERHMLTQIDGINRSVWASLWISYDMLPSLDAQSCFLLCCLFAEDAKISIDELTRHCMARSLLAQNPRTFDEARTAVCTVVDVLKSASLLSTEDHETIVKIHDVIRDVGISIAHEKEAFLVDHGALQWPRNPTNGPLYRAMSLSFKNVKQLPNGLVYPQLETLMVDNSELSDLEVPDNFFNGMMQLTVLTFTRMHMRRLPSSLAKLTNLRMLYLNRCELEDIAVLKDLKSNLEVLSLRGSNIEALPLEIGQLTSLRVLDLQDCNKLKVIPRGVTSNLSSLEELYFSENFDKWGATTDEQQDTSTRENLNLEELRRSLSTGKLITLHIYIPDVMLLPKEDLIFVNLKRFKISVGSIFNHSEKLIYGRCMLKLEGIQLRNEFIPLVDKAEVVVLHEIEGLKVFHERGVGNRFLDLKYLKVTSCVEDLEYLLGDSKSSVQSHELHRLQSFNNLTVLIIENCKSKYLFPPTTAKGLVHLEELEVRSCKIMEGIVGFERRNDEDELTSEVKFSKLKQLKLEDLPNLLSFYAQKEKMETIMGSSSSCAQPLFNEKVIFPILEILIIDGLGNIIKIWEKQSIAGLKEQGFFCPLTNLKVSRCSKLMHVFPSNMHPLLKNLKFLEVKYCETMKGIAEFEGEIDEDGLRNEVCFSKLRILILLSL</sequence>
<evidence type="ECO:0000256" key="2">
    <source>
        <dbReference type="ARBA" id="ARBA00022614"/>
    </source>
</evidence>
<accession>A0A834FUH8</accession>
<dbReference type="SUPFAM" id="SSF52540">
    <property type="entry name" value="P-loop containing nucleoside triphosphate hydrolases"/>
    <property type="match status" value="1"/>
</dbReference>
<dbReference type="Gene3D" id="3.40.50.300">
    <property type="entry name" value="P-loop containing nucleotide triphosphate hydrolases"/>
    <property type="match status" value="1"/>
</dbReference>
<feature type="coiled-coil region" evidence="6">
    <location>
        <begin position="37"/>
        <end position="71"/>
    </location>
</feature>
<keyword evidence="5" id="KW-0067">ATP-binding</keyword>
<dbReference type="InterPro" id="IPR001611">
    <property type="entry name" value="Leu-rich_rpt"/>
</dbReference>
<reference evidence="9" key="1">
    <citation type="submission" date="2019-11" db="EMBL/GenBank/DDBJ databases">
        <authorList>
            <person name="Liu Y."/>
            <person name="Hou J."/>
            <person name="Li T.-Q."/>
            <person name="Guan C.-H."/>
            <person name="Wu X."/>
            <person name="Wu H.-Z."/>
            <person name="Ling F."/>
            <person name="Zhang R."/>
            <person name="Shi X.-G."/>
            <person name="Ren J.-P."/>
            <person name="Chen E.-F."/>
            <person name="Sun J.-M."/>
        </authorList>
    </citation>
    <scope>NUCLEOTIDE SEQUENCE</scope>
    <source>
        <strain evidence="9">Adult_tree_wgs_1</strain>
        <tissue evidence="9">Leaves</tissue>
    </source>
</reference>
<dbReference type="GO" id="GO:0005524">
    <property type="term" value="F:ATP binding"/>
    <property type="evidence" value="ECO:0007669"/>
    <property type="project" value="UniProtKB-KW"/>
</dbReference>
<comment type="caution">
    <text evidence="9">The sequence shown here is derived from an EMBL/GenBank/DDBJ whole genome shotgun (WGS) entry which is preliminary data.</text>
</comment>
<keyword evidence="6" id="KW-0175">Coiled coil</keyword>
<dbReference type="AlphaFoldDB" id="A0A834FUH8"/>
<dbReference type="InterPro" id="IPR050905">
    <property type="entry name" value="Plant_NBS-LRR"/>
</dbReference>
<dbReference type="InterPro" id="IPR057135">
    <property type="entry name" value="At4g27190-like_LRR"/>
</dbReference>
<dbReference type="InterPro" id="IPR032675">
    <property type="entry name" value="LRR_dom_sf"/>
</dbReference>
<dbReference type="InterPro" id="IPR027417">
    <property type="entry name" value="P-loop_NTPase"/>
</dbReference>
<dbReference type="InterPro" id="IPR042197">
    <property type="entry name" value="Apaf_helical"/>
</dbReference>
<dbReference type="GO" id="GO:0006952">
    <property type="term" value="P:defense response"/>
    <property type="evidence" value="ECO:0007669"/>
    <property type="project" value="UniProtKB-KW"/>
</dbReference>
<dbReference type="InterPro" id="IPR002182">
    <property type="entry name" value="NB-ARC"/>
</dbReference>
<evidence type="ECO:0000256" key="4">
    <source>
        <dbReference type="ARBA" id="ARBA00022821"/>
    </source>
</evidence>
<evidence type="ECO:0000256" key="5">
    <source>
        <dbReference type="ARBA" id="ARBA00022840"/>
    </source>
</evidence>
<keyword evidence="5" id="KW-0547">Nucleotide-binding</keyword>
<dbReference type="PROSITE" id="PS51450">
    <property type="entry name" value="LRR"/>
    <property type="match status" value="1"/>
</dbReference>
<evidence type="ECO:0000259" key="7">
    <source>
        <dbReference type="Pfam" id="PF00931"/>
    </source>
</evidence>
<dbReference type="EMBL" id="WJXA01000326">
    <property type="protein sequence ID" value="KAF7113202.1"/>
    <property type="molecule type" value="Genomic_DNA"/>
</dbReference>
<dbReference type="Gene3D" id="1.10.10.10">
    <property type="entry name" value="Winged helix-like DNA-binding domain superfamily/Winged helix DNA-binding domain"/>
    <property type="match status" value="1"/>
</dbReference>
<dbReference type="Pfam" id="PF23247">
    <property type="entry name" value="LRR_RPS2"/>
    <property type="match status" value="2"/>
</dbReference>
<evidence type="ECO:0000256" key="1">
    <source>
        <dbReference type="ARBA" id="ARBA00008894"/>
    </source>
</evidence>
<protein>
    <recommendedName>
        <fullName evidence="11">AAA+ ATPase domain-containing protein</fullName>
    </recommendedName>
</protein>
<keyword evidence="3" id="KW-0677">Repeat</keyword>
<evidence type="ECO:0000256" key="3">
    <source>
        <dbReference type="ARBA" id="ARBA00022737"/>
    </source>
</evidence>
<feature type="domain" description="Disease resistance protein At4g27190-like leucine-rich repeats" evidence="8">
    <location>
        <begin position="796"/>
        <end position="889"/>
    </location>
</feature>
<keyword evidence="10" id="KW-1185">Reference proteome</keyword>